<keyword evidence="2" id="KW-1185">Reference proteome</keyword>
<proteinExistence type="predicted"/>
<evidence type="ECO:0000313" key="2">
    <source>
        <dbReference type="Proteomes" id="UP001162131"/>
    </source>
</evidence>
<organism evidence="1 2">
    <name type="scientific">Blepharisma stoltei</name>
    <dbReference type="NCBI Taxonomy" id="1481888"/>
    <lineage>
        <taxon>Eukaryota</taxon>
        <taxon>Sar</taxon>
        <taxon>Alveolata</taxon>
        <taxon>Ciliophora</taxon>
        <taxon>Postciliodesmatophora</taxon>
        <taxon>Heterotrichea</taxon>
        <taxon>Heterotrichida</taxon>
        <taxon>Blepharismidae</taxon>
        <taxon>Blepharisma</taxon>
    </lineage>
</organism>
<protein>
    <submittedName>
        <fullName evidence="1">Uncharacterized protein</fullName>
    </submittedName>
</protein>
<name>A0AAU9JES3_9CILI</name>
<reference evidence="1" key="1">
    <citation type="submission" date="2021-09" db="EMBL/GenBank/DDBJ databases">
        <authorList>
            <consortium name="AG Swart"/>
            <person name="Singh M."/>
            <person name="Singh A."/>
            <person name="Seah K."/>
            <person name="Emmerich C."/>
        </authorList>
    </citation>
    <scope>NUCLEOTIDE SEQUENCE</scope>
    <source>
        <strain evidence="1">ATCC30299</strain>
    </source>
</reference>
<evidence type="ECO:0000313" key="1">
    <source>
        <dbReference type="EMBL" id="CAG9324758.1"/>
    </source>
</evidence>
<accession>A0AAU9JES3</accession>
<comment type="caution">
    <text evidence="1">The sequence shown here is derived from an EMBL/GenBank/DDBJ whole genome shotgun (WGS) entry which is preliminary data.</text>
</comment>
<dbReference type="AlphaFoldDB" id="A0AAU9JES3"/>
<gene>
    <name evidence="1" type="ORF">BSTOLATCC_MIC36538</name>
</gene>
<sequence length="73" mass="8689">MKNLKKNHDNAIFIQFLLLFIFLLFSKQWEIGSIFFLNAAPSFYSKNKESSEKQFRHAVNPLKAILIEQHYKN</sequence>
<dbReference type="Proteomes" id="UP001162131">
    <property type="component" value="Unassembled WGS sequence"/>
</dbReference>
<dbReference type="EMBL" id="CAJZBQ010000036">
    <property type="protein sequence ID" value="CAG9324758.1"/>
    <property type="molecule type" value="Genomic_DNA"/>
</dbReference>